<dbReference type="NCBIfam" id="NF038404">
    <property type="entry name" value="perm_prefix_2"/>
    <property type="match status" value="1"/>
</dbReference>
<evidence type="ECO:0000313" key="9">
    <source>
        <dbReference type="EMBL" id="MDN5200988.1"/>
    </source>
</evidence>
<dbReference type="Proteomes" id="UP001172082">
    <property type="component" value="Unassembled WGS sequence"/>
</dbReference>
<keyword evidence="2" id="KW-1003">Cell membrane</keyword>
<dbReference type="Pfam" id="PF02687">
    <property type="entry name" value="FtsX"/>
    <property type="match status" value="2"/>
</dbReference>
<feature type="transmembrane region" description="Helical" evidence="6">
    <location>
        <begin position="525"/>
        <end position="544"/>
    </location>
</feature>
<keyword evidence="10" id="KW-1185">Reference proteome</keyword>
<dbReference type="InterPro" id="IPR047699">
    <property type="entry name" value="Permease_put_prefix"/>
</dbReference>
<feature type="transmembrane region" description="Helical" evidence="6">
    <location>
        <begin position="379"/>
        <end position="400"/>
    </location>
</feature>
<proteinExistence type="predicted"/>
<feature type="transmembrane region" description="Helical" evidence="6">
    <location>
        <begin position="764"/>
        <end position="789"/>
    </location>
</feature>
<feature type="domain" description="MacB-like periplasmic core" evidence="8">
    <location>
        <begin position="536"/>
        <end position="729"/>
    </location>
</feature>
<protein>
    <submittedName>
        <fullName evidence="9">ABC transporter permease</fullName>
    </submittedName>
</protein>
<dbReference type="PANTHER" id="PTHR30572:SF18">
    <property type="entry name" value="ABC-TYPE MACROLIDE FAMILY EXPORT SYSTEM PERMEASE COMPONENT 2"/>
    <property type="match status" value="1"/>
</dbReference>
<comment type="subcellular location">
    <subcellularLocation>
        <location evidence="1">Cell membrane</location>
        <topology evidence="1">Multi-pass membrane protein</topology>
    </subcellularLocation>
</comment>
<keyword evidence="3 6" id="KW-0812">Transmembrane</keyword>
<evidence type="ECO:0000313" key="10">
    <source>
        <dbReference type="Proteomes" id="UP001172082"/>
    </source>
</evidence>
<evidence type="ECO:0000256" key="2">
    <source>
        <dbReference type="ARBA" id="ARBA00022475"/>
    </source>
</evidence>
<keyword evidence="5 6" id="KW-0472">Membrane</keyword>
<feature type="transmembrane region" description="Helical" evidence="6">
    <location>
        <begin position="474"/>
        <end position="497"/>
    </location>
</feature>
<feature type="domain" description="MacB-like periplasmic core" evidence="8">
    <location>
        <begin position="100"/>
        <end position="336"/>
    </location>
</feature>
<feature type="transmembrane region" description="Helical" evidence="6">
    <location>
        <begin position="427"/>
        <end position="454"/>
    </location>
</feature>
<feature type="transmembrane region" description="Helical" evidence="6">
    <location>
        <begin position="101"/>
        <end position="122"/>
    </location>
</feature>
<evidence type="ECO:0000256" key="1">
    <source>
        <dbReference type="ARBA" id="ARBA00004651"/>
    </source>
</evidence>
<feature type="domain" description="ABC3 transporter permease C-terminal" evidence="7">
    <location>
        <begin position="770"/>
        <end position="883"/>
    </location>
</feature>
<evidence type="ECO:0000259" key="7">
    <source>
        <dbReference type="Pfam" id="PF02687"/>
    </source>
</evidence>
<feature type="transmembrane region" description="Helical" evidence="6">
    <location>
        <begin position="849"/>
        <end position="871"/>
    </location>
</feature>
<evidence type="ECO:0000256" key="6">
    <source>
        <dbReference type="SAM" id="Phobius"/>
    </source>
</evidence>
<evidence type="ECO:0000256" key="5">
    <source>
        <dbReference type="ARBA" id="ARBA00023136"/>
    </source>
</evidence>
<dbReference type="InterPro" id="IPR003838">
    <property type="entry name" value="ABC3_permease_C"/>
</dbReference>
<comment type="caution">
    <text evidence="9">The sequence shown here is derived from an EMBL/GenBank/DDBJ whole genome shotgun (WGS) entry which is preliminary data.</text>
</comment>
<dbReference type="PANTHER" id="PTHR30572">
    <property type="entry name" value="MEMBRANE COMPONENT OF TRANSPORTER-RELATED"/>
    <property type="match status" value="1"/>
</dbReference>
<evidence type="ECO:0000256" key="4">
    <source>
        <dbReference type="ARBA" id="ARBA00022989"/>
    </source>
</evidence>
<dbReference type="InterPro" id="IPR050250">
    <property type="entry name" value="Macrolide_Exporter_MacB"/>
</dbReference>
<accession>A0ABT8KMR3</accession>
<evidence type="ECO:0000256" key="3">
    <source>
        <dbReference type="ARBA" id="ARBA00022692"/>
    </source>
</evidence>
<dbReference type="Pfam" id="PF12704">
    <property type="entry name" value="MacB_PCD"/>
    <property type="match status" value="2"/>
</dbReference>
<name>A0ABT8KMR3_9BACT</name>
<feature type="domain" description="ABC3 transporter permease C-terminal" evidence="7">
    <location>
        <begin position="387"/>
        <end position="502"/>
    </location>
</feature>
<evidence type="ECO:0000259" key="8">
    <source>
        <dbReference type="Pfam" id="PF12704"/>
    </source>
</evidence>
<dbReference type="InterPro" id="IPR025857">
    <property type="entry name" value="MacB_PCD"/>
</dbReference>
<feature type="transmembrane region" description="Helical" evidence="6">
    <location>
        <begin position="819"/>
        <end position="837"/>
    </location>
</feature>
<dbReference type="EMBL" id="JAUJEA010000002">
    <property type="protein sequence ID" value="MDN5200988.1"/>
    <property type="molecule type" value="Genomic_DNA"/>
</dbReference>
<keyword evidence="4 6" id="KW-1133">Transmembrane helix</keyword>
<organism evidence="9 10">
    <name type="scientific">Splendidivirga corallicola</name>
    <dbReference type="NCBI Taxonomy" id="3051826"/>
    <lineage>
        <taxon>Bacteria</taxon>
        <taxon>Pseudomonadati</taxon>
        <taxon>Bacteroidota</taxon>
        <taxon>Cytophagia</taxon>
        <taxon>Cytophagales</taxon>
        <taxon>Splendidivirgaceae</taxon>
        <taxon>Splendidivirga</taxon>
    </lineage>
</organism>
<gene>
    <name evidence="9" type="ORF">QQ008_06440</name>
</gene>
<sequence>MSNTQNHINPPKWPLKSLRFFVKKEYLEEIEGDMEEVFQDNLEQYPIKKSKRKYAWEMVKLIRPGLIKNLHGNYHLNQYGMFKNYFKVGVRNIIKYKAFSFINMFGLAVAMSVCMLIILMLADQKSYDQFHEKKHNVYRIIMQPGNHKRPYATGPIPLREALKTNYPIISEATSLIKGFGGDAVYNGSYAEMRGFFTDPGFFRMFDFKLAQGDESTALNKPNSLIINRKIAFQLFGDEDPLGKTIDFSDRGIDVFTDEGRAPVDWGTYTVTGVLADDNYKTHLNFDVLVSSASLEHLYKEGKIYNASTNWGDYSRCYTYVLVRDNVNKEELNDVLEHLSVASYRDSEKLKHSIFMAQPLTKITPGPVLGNELNSTLPLFAYYILAGLAFVIMIFACLNYVNLSIARAVTRFKEIGIRKVNGAKRKDLIFQFLSESMITALLSLVLGIVLLFFLKSAFLNLWINQYLNFELSANINVYLIFLALAIVVGVIAGIFPAIQLSGYKPVKALKNLGSITIGRLGIRKTLTVSQFVVSLLFIVTSIVGFNQFKHFMEYEYSFNAQNVVNINLQSNDYRLVENALSKVSGISGVTGCAYYPATGRNDNTYIRKTASDDPVEAIDLRVDENFINVMELELIAGKNLPPEGPNASSYVLITERTAKALGYEHPGDIVGELLVERGEKEIRVIGVVEDFTFSLLFLKQIMRPVVLRNEPDKFNFASVKVTSDNQDQIITQLKENWKKVDPIHPFKYELYEHKLASYNQGIFDLVSVIGFFAFLAICIACLGLLGMAIYTTERRTKEIGIRKVLGADGVKLTYLLSREFLILLSISIAIAAPLSYFFNNFWLNFLVVRVEFGFGTVVLGSLLLLLLGLLTIGPQTLRVSGRNPVDSLRDE</sequence>
<dbReference type="RefSeq" id="WP_346751018.1">
    <property type="nucleotide sequence ID" value="NZ_JAUJEA010000002.1"/>
</dbReference>
<reference evidence="9" key="1">
    <citation type="submission" date="2023-06" db="EMBL/GenBank/DDBJ databases">
        <title>Genomic of Parafulvivirga corallium.</title>
        <authorList>
            <person name="Wang G."/>
        </authorList>
    </citation>
    <scope>NUCLEOTIDE SEQUENCE</scope>
    <source>
        <strain evidence="9">BMA10</strain>
    </source>
</reference>